<evidence type="ECO:0000259" key="2">
    <source>
        <dbReference type="PROSITE" id="PS50076"/>
    </source>
</evidence>
<feature type="compositionally biased region" description="Low complexity" evidence="1">
    <location>
        <begin position="208"/>
        <end position="227"/>
    </location>
</feature>
<feature type="region of interest" description="Disordered" evidence="1">
    <location>
        <begin position="81"/>
        <end position="103"/>
    </location>
</feature>
<name>A0A849KTM8_9BURK</name>
<evidence type="ECO:0000313" key="3">
    <source>
        <dbReference type="EMBL" id="NNU45309.1"/>
    </source>
</evidence>
<evidence type="ECO:0000313" key="4">
    <source>
        <dbReference type="Proteomes" id="UP000552954"/>
    </source>
</evidence>
<dbReference type="Pfam" id="PF00226">
    <property type="entry name" value="DnaJ"/>
    <property type="match status" value="1"/>
</dbReference>
<feature type="compositionally biased region" description="Low complexity" evidence="1">
    <location>
        <begin position="83"/>
        <end position="96"/>
    </location>
</feature>
<dbReference type="Proteomes" id="UP000552954">
    <property type="component" value="Unassembled WGS sequence"/>
</dbReference>
<dbReference type="EMBL" id="JABFCS010000002">
    <property type="protein sequence ID" value="NNU45309.1"/>
    <property type="molecule type" value="Genomic_DNA"/>
</dbReference>
<comment type="caution">
    <text evidence="3">The sequence shown here is derived from an EMBL/GenBank/DDBJ whole genome shotgun (WGS) entry which is preliminary data.</text>
</comment>
<proteinExistence type="predicted"/>
<feature type="domain" description="J" evidence="2">
    <location>
        <begin position="7"/>
        <end position="74"/>
    </location>
</feature>
<dbReference type="AlphaFoldDB" id="A0A849KTM8"/>
<keyword evidence="4" id="KW-1185">Reference proteome</keyword>
<dbReference type="SMART" id="SM00271">
    <property type="entry name" value="DnaJ"/>
    <property type="match status" value="1"/>
</dbReference>
<organism evidence="3 4">
    <name type="scientific">Ramlibacter montanisoli</name>
    <dbReference type="NCBI Taxonomy" id="2732512"/>
    <lineage>
        <taxon>Bacteria</taxon>
        <taxon>Pseudomonadati</taxon>
        <taxon>Pseudomonadota</taxon>
        <taxon>Betaproteobacteria</taxon>
        <taxon>Burkholderiales</taxon>
        <taxon>Comamonadaceae</taxon>
        <taxon>Ramlibacter</taxon>
    </lineage>
</organism>
<feature type="region of interest" description="Disordered" evidence="1">
    <location>
        <begin position="385"/>
        <end position="408"/>
    </location>
</feature>
<feature type="compositionally biased region" description="Pro residues" evidence="1">
    <location>
        <begin position="242"/>
        <end position="255"/>
    </location>
</feature>
<dbReference type="InterPro" id="IPR001623">
    <property type="entry name" value="DnaJ_domain"/>
</dbReference>
<reference evidence="3 4" key="2">
    <citation type="submission" date="2020-06" db="EMBL/GenBank/DDBJ databases">
        <title>Ramlibacter rhizophilus sp. nov., isolated from rhizosphere soil of national flower Mugunghwa from South Korea.</title>
        <authorList>
            <person name="Zheng-Fei Y."/>
            <person name="Huan T."/>
        </authorList>
    </citation>
    <scope>NUCLEOTIDE SEQUENCE [LARGE SCALE GENOMIC DNA]</scope>
    <source>
        <strain evidence="3 4">B156</strain>
    </source>
</reference>
<feature type="region of interest" description="Disordered" evidence="1">
    <location>
        <begin position="136"/>
        <end position="162"/>
    </location>
</feature>
<dbReference type="InterPro" id="IPR036869">
    <property type="entry name" value="J_dom_sf"/>
</dbReference>
<evidence type="ECO:0000256" key="1">
    <source>
        <dbReference type="SAM" id="MobiDB-lite"/>
    </source>
</evidence>
<reference evidence="3 4" key="1">
    <citation type="submission" date="2020-05" db="EMBL/GenBank/DDBJ databases">
        <authorList>
            <person name="Khan S.A."/>
            <person name="Jeon C.O."/>
            <person name="Chun B.H."/>
        </authorList>
    </citation>
    <scope>NUCLEOTIDE SEQUENCE [LARGE SCALE GENOMIC DNA]</scope>
    <source>
        <strain evidence="3 4">B156</strain>
    </source>
</reference>
<gene>
    <name evidence="3" type="ORF">HK415_22365</name>
</gene>
<feature type="region of interest" description="Disordered" evidence="1">
    <location>
        <begin position="199"/>
        <end position="255"/>
    </location>
</feature>
<dbReference type="CDD" id="cd06257">
    <property type="entry name" value="DnaJ"/>
    <property type="match status" value="1"/>
</dbReference>
<dbReference type="Gene3D" id="1.10.287.110">
    <property type="entry name" value="DnaJ domain"/>
    <property type="match status" value="1"/>
</dbReference>
<protein>
    <submittedName>
        <fullName evidence="3">DnaJ domain-containing protein</fullName>
    </submittedName>
</protein>
<sequence>MLYPGADHYAVMGFGFGTETSDLKERYRLLMRLIHPDFAQAGAAAWPADAAMRVNRANEVLSSPTLRREYEEQLANLKQQRPAGVAKAASHAPAAAVRRQQEPRLQVGKRAAWALGITLTGMAVLMLMPRQEPDHLVQRKTAAPATVPRDLPRAQEPLALPPAPTRIAELPVLPAVAERAPAQAPVPAPAPAPAAQWDRLGQLPSAPPQAQAAPRPVAPVAARTAPAAPSPPAALPMAAAPARPPQEAPATVPPPLPAPLPSPVVAAIAVAPVASPPPAAAPVASAPPVARAAPAVAPPIPSPTLSDAQPLLTQLLQMLETGSGDQLLRLLEADARQSPGAQALSRNFEQLVKGARPVHLSQVEFKGEPRDGVLLVTGRIRLHAGRRPSAPTGNGSCCAPNSPPVAAR</sequence>
<dbReference type="SUPFAM" id="SSF46565">
    <property type="entry name" value="Chaperone J-domain"/>
    <property type="match status" value="1"/>
</dbReference>
<dbReference type="PROSITE" id="PS50076">
    <property type="entry name" value="DNAJ_2"/>
    <property type="match status" value="1"/>
</dbReference>
<dbReference type="RefSeq" id="WP_171563623.1">
    <property type="nucleotide sequence ID" value="NZ_JABFCS010000002.1"/>
</dbReference>
<accession>A0A849KTM8</accession>